<evidence type="ECO:0000313" key="17">
    <source>
        <dbReference type="WBParaSite" id="scf7180000416731.g626"/>
    </source>
</evidence>
<evidence type="ECO:0000256" key="9">
    <source>
        <dbReference type="ARBA" id="ARBA00048618"/>
    </source>
</evidence>
<feature type="domain" description="N-acetyltransferase" evidence="15">
    <location>
        <begin position="30"/>
        <end position="166"/>
    </location>
</feature>
<reference evidence="17" key="1">
    <citation type="submission" date="2022-11" db="UniProtKB">
        <authorList>
            <consortium name="WormBaseParasite"/>
        </authorList>
    </citation>
    <scope>IDENTIFICATION</scope>
</reference>
<comment type="catalytic activity">
    <reaction evidence="11">
        <text>N-terminal L-methionyl-L-alanyl-[protein] + acetyl-CoA = N-terminal N(alpha)-acetyl-L-methionyl-L-alanyl-[protein] + CoA + H(+)</text>
        <dbReference type="Rhea" id="RHEA:50564"/>
        <dbReference type="Rhea" id="RHEA-COMP:12726"/>
        <dbReference type="Rhea" id="RHEA-COMP:12727"/>
        <dbReference type="ChEBI" id="CHEBI:15378"/>
        <dbReference type="ChEBI" id="CHEBI:57287"/>
        <dbReference type="ChEBI" id="CHEBI:57288"/>
        <dbReference type="ChEBI" id="CHEBI:133398"/>
        <dbReference type="ChEBI" id="CHEBI:133399"/>
        <dbReference type="EC" id="2.3.1.258"/>
    </reaction>
</comment>
<dbReference type="PANTHER" id="PTHR42919:SF8">
    <property type="entry name" value="N-ALPHA-ACETYLTRANSFERASE 50"/>
    <property type="match status" value="1"/>
</dbReference>
<evidence type="ECO:0000256" key="8">
    <source>
        <dbReference type="ARBA" id="ARBA00048490"/>
    </source>
</evidence>
<comment type="subcellular location">
    <subcellularLocation>
        <location evidence="1">Cytoplasm</location>
    </subcellularLocation>
</comment>
<evidence type="ECO:0000256" key="7">
    <source>
        <dbReference type="ARBA" id="ARBA00048335"/>
    </source>
</evidence>
<protein>
    <recommendedName>
        <fullName evidence="5">N-terminal methionine N(alpha)-acetyltransferase NatE</fullName>
        <ecNumber evidence="5">2.3.1.258</ecNumber>
    </recommendedName>
</protein>
<evidence type="ECO:0000313" key="16">
    <source>
        <dbReference type="Proteomes" id="UP000887560"/>
    </source>
</evidence>
<dbReference type="GO" id="GO:0120518">
    <property type="term" value="F:protein N-terminal-methionine acetyltransferase activity"/>
    <property type="evidence" value="ECO:0007669"/>
    <property type="project" value="UniProtKB-EC"/>
</dbReference>
<evidence type="ECO:0000256" key="10">
    <source>
        <dbReference type="ARBA" id="ARBA00048799"/>
    </source>
</evidence>
<comment type="catalytic activity">
    <reaction evidence="12">
        <text>N-terminal L-methionyl-L-leucyl-[protein] + acetyl-CoA = N-terminal N(alpha)-acetyl-L-methionyl-L-leucyl-[protein] + CoA + H(+)</text>
        <dbReference type="Rhea" id="RHEA:50520"/>
        <dbReference type="Rhea" id="RHEA-COMP:12711"/>
        <dbReference type="Rhea" id="RHEA-COMP:12712"/>
        <dbReference type="ChEBI" id="CHEBI:15378"/>
        <dbReference type="ChEBI" id="CHEBI:57287"/>
        <dbReference type="ChEBI" id="CHEBI:57288"/>
        <dbReference type="ChEBI" id="CHEBI:133377"/>
        <dbReference type="ChEBI" id="CHEBI:133378"/>
        <dbReference type="EC" id="2.3.1.258"/>
    </reaction>
</comment>
<keyword evidence="2" id="KW-0963">Cytoplasm</keyword>
<dbReference type="Proteomes" id="UP000887560">
    <property type="component" value="Unplaced"/>
</dbReference>
<dbReference type="GO" id="GO:0031415">
    <property type="term" value="C:NatA complex"/>
    <property type="evidence" value="ECO:0007669"/>
    <property type="project" value="TreeGrafter"/>
</dbReference>
<evidence type="ECO:0000256" key="6">
    <source>
        <dbReference type="ARBA" id="ARBA00048251"/>
    </source>
</evidence>
<dbReference type="Gene3D" id="2.30.29.30">
    <property type="entry name" value="Pleckstrin-homology domain (PH domain)/Phosphotyrosine-binding domain (PTB)"/>
    <property type="match status" value="1"/>
</dbReference>
<dbReference type="Gene3D" id="3.40.630.30">
    <property type="match status" value="2"/>
</dbReference>
<evidence type="ECO:0000256" key="14">
    <source>
        <dbReference type="SAM" id="MobiDB-lite"/>
    </source>
</evidence>
<keyword evidence="16" id="KW-1185">Reference proteome</keyword>
<evidence type="ECO:0000256" key="12">
    <source>
        <dbReference type="ARBA" id="ARBA00049103"/>
    </source>
</evidence>
<sequence>MVVNKDKLMQKEFEQKCKIEIVRCAGRCDIELGDITKHNVMQLKRLNLAVFPICYNEKFYKEVINAGDLAKLAYFNDIIVGGVYCRIDNLDGIKKLFGVGTLLLEHVFSLCNKDVQIKCVTLHVQTNNESALNFYKKFDFKVVGRVDKYYKRIEPDDAFVLEKEVLECGQVGKPFAFGGEEPLKLEWPVHFGKLVEGVTDVGADEEINFLRLTEGEKENSDDWTDHLFCDCTAMTIIDKFGETIAVVPLHQIASVGLLPSKNILSVRIGDVNLSKDLFDLLIIYVPNEAIAKEICQHFVDCFQFIYREAISEFEKEEVEEENDFLLEQQNLDLEKKFLPATLISSSSTSASLCSSPISNIFQQQFKTTTNCLKIEEENLNKNYLITNSTTTNSSLSSSSNLSTINICGGGSGESYVELINEYLTNLSTSLSHDELNKFAILMRRWRSREMPIVEFAQKLLELYGPERRHLLAKMRTLLRGDPTEIEALGNFLCANGVVESASEAEEVAAVKIGKLSVSASPPPSSFGMSSSQNHLQTSCGSGGGSGSSSSRHSNKEGGTRW</sequence>
<keyword evidence="4" id="KW-0012">Acyltransferase</keyword>
<dbReference type="InterPro" id="IPR016181">
    <property type="entry name" value="Acyl_CoA_acyltransferase"/>
</dbReference>
<comment type="catalytic activity">
    <reaction evidence="8">
        <text>N-terminal L-methionyl-L-phenylalanyl-[protein] + acetyl-CoA = N-terminal N(alpha)-acetyl-L-methionyl-L-phenylalanyl-[protein] + CoA + H(+)</text>
        <dbReference type="Rhea" id="RHEA:50528"/>
        <dbReference type="Rhea" id="RHEA-COMP:12715"/>
        <dbReference type="Rhea" id="RHEA-COMP:12716"/>
        <dbReference type="ChEBI" id="CHEBI:15378"/>
        <dbReference type="ChEBI" id="CHEBI:57287"/>
        <dbReference type="ChEBI" id="CHEBI:57288"/>
        <dbReference type="ChEBI" id="CHEBI:133382"/>
        <dbReference type="ChEBI" id="CHEBI:133383"/>
        <dbReference type="EC" id="2.3.1.258"/>
    </reaction>
</comment>
<evidence type="ECO:0000256" key="2">
    <source>
        <dbReference type="ARBA" id="ARBA00022490"/>
    </source>
</evidence>
<dbReference type="FunFam" id="3.40.630.30:FF:000078">
    <property type="entry name" value="N-alpha-acetyltransferase 50"/>
    <property type="match status" value="1"/>
</dbReference>
<evidence type="ECO:0000256" key="3">
    <source>
        <dbReference type="ARBA" id="ARBA00022679"/>
    </source>
</evidence>
<evidence type="ECO:0000256" key="13">
    <source>
        <dbReference type="ARBA" id="ARBA00049454"/>
    </source>
</evidence>
<dbReference type="InterPro" id="IPR000182">
    <property type="entry name" value="GNAT_dom"/>
</dbReference>
<dbReference type="InterPro" id="IPR032375">
    <property type="entry name" value="CCM2_C"/>
</dbReference>
<dbReference type="Pfam" id="PF00583">
    <property type="entry name" value="Acetyltransf_1"/>
    <property type="match status" value="1"/>
</dbReference>
<dbReference type="AlphaFoldDB" id="A0A915NGH2"/>
<dbReference type="InterPro" id="IPR051556">
    <property type="entry name" value="N-term/lysine_N-AcTrnsfr"/>
</dbReference>
<dbReference type="SUPFAM" id="SSF55729">
    <property type="entry name" value="Acyl-CoA N-acyltransferases (Nat)"/>
    <property type="match status" value="1"/>
</dbReference>
<organism evidence="16 17">
    <name type="scientific">Meloidogyne floridensis</name>
    <dbReference type="NCBI Taxonomy" id="298350"/>
    <lineage>
        <taxon>Eukaryota</taxon>
        <taxon>Metazoa</taxon>
        <taxon>Ecdysozoa</taxon>
        <taxon>Nematoda</taxon>
        <taxon>Chromadorea</taxon>
        <taxon>Rhabditida</taxon>
        <taxon>Tylenchina</taxon>
        <taxon>Tylenchomorpha</taxon>
        <taxon>Tylenchoidea</taxon>
        <taxon>Meloidogynidae</taxon>
        <taxon>Meloidogyninae</taxon>
        <taxon>Meloidogyne</taxon>
    </lineage>
</organism>
<evidence type="ECO:0000256" key="5">
    <source>
        <dbReference type="ARBA" id="ARBA00039121"/>
    </source>
</evidence>
<comment type="catalytic activity">
    <reaction evidence="9">
        <text>N-terminal L-methionyl-L-lysyl-[protein] + acetyl-CoA = N-terminal N(alpha)-acetyl-L-methionyl-L-lysyl-[protein] + CoA + H(+)</text>
        <dbReference type="Rhea" id="RHEA:50580"/>
        <dbReference type="Rhea" id="RHEA-COMP:12734"/>
        <dbReference type="Rhea" id="RHEA-COMP:12735"/>
        <dbReference type="ChEBI" id="CHEBI:15378"/>
        <dbReference type="ChEBI" id="CHEBI:57287"/>
        <dbReference type="ChEBI" id="CHEBI:57288"/>
        <dbReference type="ChEBI" id="CHEBI:133406"/>
        <dbReference type="ChEBI" id="CHEBI:133407"/>
        <dbReference type="EC" id="2.3.1.258"/>
    </reaction>
</comment>
<dbReference type="PROSITE" id="PS51186">
    <property type="entry name" value="GNAT"/>
    <property type="match status" value="1"/>
</dbReference>
<dbReference type="GO" id="GO:0007064">
    <property type="term" value="P:mitotic sister chromatid cohesion"/>
    <property type="evidence" value="ECO:0007669"/>
    <property type="project" value="TreeGrafter"/>
</dbReference>
<comment type="catalytic activity">
    <reaction evidence="10">
        <text>N-terminal L-methionyl-L-valyl-[protein] + acetyl-CoA = N-terminal N(alpha)-acetyl-L-methionyl-L-valyl-[protein] + CoA + H(+)</text>
        <dbReference type="Rhea" id="RHEA:50572"/>
        <dbReference type="Rhea" id="RHEA-COMP:12730"/>
        <dbReference type="Rhea" id="RHEA-COMP:12731"/>
        <dbReference type="ChEBI" id="CHEBI:15378"/>
        <dbReference type="ChEBI" id="CHEBI:57287"/>
        <dbReference type="ChEBI" id="CHEBI:57288"/>
        <dbReference type="ChEBI" id="CHEBI:133402"/>
        <dbReference type="ChEBI" id="CHEBI:133403"/>
        <dbReference type="EC" id="2.3.1.258"/>
    </reaction>
</comment>
<proteinExistence type="predicted"/>
<dbReference type="Pfam" id="PF16545">
    <property type="entry name" value="CCM2_C"/>
    <property type="match status" value="1"/>
</dbReference>
<dbReference type="InterPro" id="IPR011993">
    <property type="entry name" value="PH-like_dom_sf"/>
</dbReference>
<comment type="catalytic activity">
    <reaction evidence="13">
        <text>N-terminal L-methionyl-L-threonyl-[protein] + acetyl-CoA = N-terminal N(alpha)-acetyl-L-methionyl-L-threonyl-[protein] + CoA + H(+)</text>
        <dbReference type="Rhea" id="RHEA:50576"/>
        <dbReference type="Rhea" id="RHEA-COMP:12732"/>
        <dbReference type="Rhea" id="RHEA-COMP:12733"/>
        <dbReference type="ChEBI" id="CHEBI:15378"/>
        <dbReference type="ChEBI" id="CHEBI:57287"/>
        <dbReference type="ChEBI" id="CHEBI:57288"/>
        <dbReference type="ChEBI" id="CHEBI:133404"/>
        <dbReference type="ChEBI" id="CHEBI:133405"/>
        <dbReference type="EC" id="2.3.1.258"/>
    </reaction>
</comment>
<dbReference type="WBParaSite" id="scf7180000416731.g626">
    <property type="protein sequence ID" value="scf7180000416731.g626"/>
    <property type="gene ID" value="scf7180000416731.g626"/>
</dbReference>
<dbReference type="EC" id="2.3.1.258" evidence="5"/>
<feature type="region of interest" description="Disordered" evidence="14">
    <location>
        <begin position="521"/>
        <end position="561"/>
    </location>
</feature>
<evidence type="ECO:0000256" key="1">
    <source>
        <dbReference type="ARBA" id="ARBA00004496"/>
    </source>
</evidence>
<evidence type="ECO:0000259" key="15">
    <source>
        <dbReference type="PROSITE" id="PS51186"/>
    </source>
</evidence>
<accession>A0A915NGH2</accession>
<keyword evidence="3" id="KW-0808">Transferase</keyword>
<dbReference type="Gene3D" id="1.20.1160.20">
    <property type="match status" value="1"/>
</dbReference>
<evidence type="ECO:0000256" key="4">
    <source>
        <dbReference type="ARBA" id="ARBA00023315"/>
    </source>
</evidence>
<dbReference type="PANTHER" id="PTHR42919">
    <property type="entry name" value="N-ALPHA-ACETYLTRANSFERASE"/>
    <property type="match status" value="1"/>
</dbReference>
<comment type="catalytic activity">
    <reaction evidence="6">
        <text>N-terminal L-methionyl-L-seryl-[protein] + acetyl-CoA = N-terminal N(alpha)-acetyl-L-methionyl-L-seryl-[protein] + CoA + H(+)</text>
        <dbReference type="Rhea" id="RHEA:50568"/>
        <dbReference type="Rhea" id="RHEA-COMP:12728"/>
        <dbReference type="Rhea" id="RHEA-COMP:12729"/>
        <dbReference type="ChEBI" id="CHEBI:15378"/>
        <dbReference type="ChEBI" id="CHEBI:57287"/>
        <dbReference type="ChEBI" id="CHEBI:57288"/>
        <dbReference type="ChEBI" id="CHEBI:133400"/>
        <dbReference type="ChEBI" id="CHEBI:133401"/>
        <dbReference type="EC" id="2.3.1.258"/>
    </reaction>
</comment>
<evidence type="ECO:0000256" key="11">
    <source>
        <dbReference type="ARBA" id="ARBA00049002"/>
    </source>
</evidence>
<comment type="catalytic activity">
    <reaction evidence="7">
        <text>N-terminal L-methionyl-L-tyrosyl-[protein] + acetyl-CoA = N-terminal N(alpha)-acetyl-L-methionyl-L-tyrosyl-[protein] + CoA + H(+)</text>
        <dbReference type="Rhea" id="RHEA:50532"/>
        <dbReference type="Rhea" id="RHEA-COMP:12717"/>
        <dbReference type="Rhea" id="RHEA-COMP:12718"/>
        <dbReference type="ChEBI" id="CHEBI:15378"/>
        <dbReference type="ChEBI" id="CHEBI:57287"/>
        <dbReference type="ChEBI" id="CHEBI:57288"/>
        <dbReference type="ChEBI" id="CHEBI:133384"/>
        <dbReference type="ChEBI" id="CHEBI:133385"/>
        <dbReference type="EC" id="2.3.1.258"/>
    </reaction>
</comment>
<name>A0A915NGH2_9BILA</name>